<organism evidence="1 2">
    <name type="scientific">Arctia plantaginis</name>
    <name type="common">Wood tiger moth</name>
    <name type="synonym">Phalaena plantaginis</name>
    <dbReference type="NCBI Taxonomy" id="874455"/>
    <lineage>
        <taxon>Eukaryota</taxon>
        <taxon>Metazoa</taxon>
        <taxon>Ecdysozoa</taxon>
        <taxon>Arthropoda</taxon>
        <taxon>Hexapoda</taxon>
        <taxon>Insecta</taxon>
        <taxon>Pterygota</taxon>
        <taxon>Neoptera</taxon>
        <taxon>Endopterygota</taxon>
        <taxon>Lepidoptera</taxon>
        <taxon>Glossata</taxon>
        <taxon>Ditrysia</taxon>
        <taxon>Noctuoidea</taxon>
        <taxon>Erebidae</taxon>
        <taxon>Arctiinae</taxon>
        <taxon>Arctia</taxon>
    </lineage>
</organism>
<dbReference type="AlphaFoldDB" id="A0A8S0Z8X8"/>
<dbReference type="Proteomes" id="UP000494256">
    <property type="component" value="Unassembled WGS sequence"/>
</dbReference>
<reference evidence="1 2" key="1">
    <citation type="submission" date="2020-04" db="EMBL/GenBank/DDBJ databases">
        <authorList>
            <person name="Wallbank WR R."/>
            <person name="Pardo Diaz C."/>
            <person name="Kozak K."/>
            <person name="Martin S."/>
            <person name="Jiggins C."/>
            <person name="Moest M."/>
            <person name="Warren A I."/>
            <person name="Byers J.R.P. K."/>
            <person name="Montejo-Kovacevich G."/>
            <person name="Yen C E."/>
        </authorList>
    </citation>
    <scope>NUCLEOTIDE SEQUENCE [LARGE SCALE GENOMIC DNA]</scope>
</reference>
<gene>
    <name evidence="1" type="ORF">APLA_LOCUS4082</name>
</gene>
<sequence length="225" mass="25284">MARVIPEINEQWEVAAVSARHLDEIMHRQARAITLNRGDTWCIDDPSVAVIVIDYASGNPQLMWALQMVLAAPYPLVEVDELFVVTGPEGAETCRLAAMRRNECCVTMENKRRKFLLVTGSGEETIQIAGVEVRVAGLDRNREPEGVQPQPVGEMLTACLDRILRSPTPLKVTMEQWLATRMTAPNVDWALIDELVAWLTMRFIPQPEIYHDEAGGSETHWLPRA</sequence>
<dbReference type="OrthoDB" id="5984028at2759"/>
<accession>A0A8S0Z8X8</accession>
<evidence type="ECO:0000313" key="2">
    <source>
        <dbReference type="Proteomes" id="UP000494256"/>
    </source>
</evidence>
<name>A0A8S0Z8X8_ARCPL</name>
<evidence type="ECO:0000313" key="1">
    <source>
        <dbReference type="EMBL" id="CAB3229462.1"/>
    </source>
</evidence>
<protein>
    <submittedName>
        <fullName evidence="1">Uncharacterized protein</fullName>
    </submittedName>
</protein>
<dbReference type="EMBL" id="CADEBD010000286">
    <property type="protein sequence ID" value="CAB3229462.1"/>
    <property type="molecule type" value="Genomic_DNA"/>
</dbReference>
<comment type="caution">
    <text evidence="1">The sequence shown here is derived from an EMBL/GenBank/DDBJ whole genome shotgun (WGS) entry which is preliminary data.</text>
</comment>
<proteinExistence type="predicted"/>